<evidence type="ECO:0000313" key="1">
    <source>
        <dbReference type="EMBL" id="SLN70156.1"/>
    </source>
</evidence>
<accession>A0A1X7A6K8</accession>
<reference evidence="1 2" key="1">
    <citation type="submission" date="2017-03" db="EMBL/GenBank/DDBJ databases">
        <authorList>
            <person name="Afonso C.L."/>
            <person name="Miller P.J."/>
            <person name="Scott M.A."/>
            <person name="Spackman E."/>
            <person name="Goraichik I."/>
            <person name="Dimitrov K.M."/>
            <person name="Suarez D.L."/>
            <person name="Swayne D.E."/>
        </authorList>
    </citation>
    <scope>NUCLEOTIDE SEQUENCE [LARGE SCALE GENOMIC DNA]</scope>
    <source>
        <strain evidence="1 2">CECT 7751</strain>
    </source>
</reference>
<gene>
    <name evidence="1" type="ORF">PSM7751_03694</name>
</gene>
<name>A0A1X7A6K8_9RHOB</name>
<protein>
    <submittedName>
        <fullName evidence="1">Uncharacterized protein</fullName>
    </submittedName>
</protein>
<sequence>MAFIVGGVTAGTVASVGYPAGLSDFHLGARDAGGAGKPLSLTTAKLWIAPAAAYTVADMEALTA</sequence>
<dbReference type="Proteomes" id="UP000193963">
    <property type="component" value="Unassembled WGS sequence"/>
</dbReference>
<evidence type="ECO:0000313" key="2">
    <source>
        <dbReference type="Proteomes" id="UP000193963"/>
    </source>
</evidence>
<organism evidence="1 2">
    <name type="scientific">Pseudooceanicola marinus</name>
    <dbReference type="NCBI Taxonomy" id="396013"/>
    <lineage>
        <taxon>Bacteria</taxon>
        <taxon>Pseudomonadati</taxon>
        <taxon>Pseudomonadota</taxon>
        <taxon>Alphaproteobacteria</taxon>
        <taxon>Rhodobacterales</taxon>
        <taxon>Paracoccaceae</taxon>
        <taxon>Pseudooceanicola</taxon>
    </lineage>
</organism>
<keyword evidence="2" id="KW-1185">Reference proteome</keyword>
<dbReference type="EMBL" id="FWFN01000009">
    <property type="protein sequence ID" value="SLN70156.1"/>
    <property type="molecule type" value="Genomic_DNA"/>
</dbReference>
<proteinExistence type="predicted"/>
<dbReference type="AlphaFoldDB" id="A0A1X7A6K8"/>